<sequence>MTVNKTKVKARSFAFILYPESVPDNWIDCLTKLGVPMAISPLHDLDQSERKFEDMSEYEKNRIKNGEKIYKKPHYHVLYIAKNPVTAESVRIKVKRVLGDNSISHVEIVDNIEYYFQYLTHESADAVKKKKHKYSREDIVYLNGFDIERYITLDESEKRELVNLILALIRKFKIENIIDLSEFVEMYGDDYGLPNMSRINDVISSKTGLLRLYFDGNYQRRKRQQNSIYDEKENEL</sequence>
<dbReference type="AlphaFoldDB" id="A0A1Y4QQC0"/>
<dbReference type="Gene3D" id="1.10.10.1480">
    <property type="entry name" value="Plasmid replication protein"/>
    <property type="match status" value="1"/>
</dbReference>
<proteinExistence type="predicted"/>
<organism evidence="2 3">
    <name type="scientific">Enterococcus cecorum</name>
    <dbReference type="NCBI Taxonomy" id="44008"/>
    <lineage>
        <taxon>Bacteria</taxon>
        <taxon>Bacillati</taxon>
        <taxon>Bacillota</taxon>
        <taxon>Bacilli</taxon>
        <taxon>Lactobacillales</taxon>
        <taxon>Enterococcaceae</taxon>
        <taxon>Enterococcus</taxon>
    </lineage>
</organism>
<dbReference type="Gene3D" id="3.40.1310.30">
    <property type="match status" value="1"/>
</dbReference>
<feature type="domain" description="Plasmid replication protein origin binding" evidence="1">
    <location>
        <begin position="6"/>
        <end position="148"/>
    </location>
</feature>
<dbReference type="Pfam" id="PF01719">
    <property type="entry name" value="Rep_OBD"/>
    <property type="match status" value="1"/>
</dbReference>
<dbReference type="GO" id="GO:0003916">
    <property type="term" value="F:DNA topoisomerase activity"/>
    <property type="evidence" value="ECO:0007669"/>
    <property type="project" value="InterPro"/>
</dbReference>
<dbReference type="GO" id="GO:0003677">
    <property type="term" value="F:DNA binding"/>
    <property type="evidence" value="ECO:0007669"/>
    <property type="project" value="InterPro"/>
</dbReference>
<evidence type="ECO:0000313" key="3">
    <source>
        <dbReference type="Proteomes" id="UP000196074"/>
    </source>
</evidence>
<dbReference type="GO" id="GO:0006260">
    <property type="term" value="P:DNA replication"/>
    <property type="evidence" value="ECO:0007669"/>
    <property type="project" value="InterPro"/>
</dbReference>
<evidence type="ECO:0000313" key="2">
    <source>
        <dbReference type="EMBL" id="OUQ07437.1"/>
    </source>
</evidence>
<dbReference type="GO" id="GO:0005727">
    <property type="term" value="C:extrachromosomal circular DNA"/>
    <property type="evidence" value="ECO:0007669"/>
    <property type="project" value="InterPro"/>
</dbReference>
<dbReference type="Proteomes" id="UP000196074">
    <property type="component" value="Unassembled WGS sequence"/>
</dbReference>
<dbReference type="InterPro" id="IPR041919">
    <property type="entry name" value="Plasmid_rep_C_sf"/>
</dbReference>
<protein>
    <submittedName>
        <fullName evidence="2">Replication protein RepB</fullName>
    </submittedName>
</protein>
<dbReference type="EMBL" id="NFLC01000054">
    <property type="protein sequence ID" value="OUQ07437.1"/>
    <property type="molecule type" value="Genomic_DNA"/>
</dbReference>
<evidence type="ECO:0000259" key="1">
    <source>
        <dbReference type="Pfam" id="PF01719"/>
    </source>
</evidence>
<dbReference type="RefSeq" id="WP_087216333.1">
    <property type="nucleotide sequence ID" value="NZ_NFLC01000054.1"/>
</dbReference>
<name>A0A1Y4QQC0_9ENTE</name>
<reference evidence="3" key="1">
    <citation type="submission" date="2017-04" db="EMBL/GenBank/DDBJ databases">
        <title>Function of individual gut microbiota members based on whole genome sequencing of pure cultures obtained from chicken caecum.</title>
        <authorList>
            <person name="Medvecky M."/>
            <person name="Cejkova D."/>
            <person name="Polansky O."/>
            <person name="Karasova D."/>
            <person name="Kubasova T."/>
            <person name="Cizek A."/>
            <person name="Rychlik I."/>
        </authorList>
    </citation>
    <scope>NUCLEOTIDE SEQUENCE [LARGE SCALE GENOMIC DNA]</scope>
    <source>
        <strain evidence="3">An144</strain>
    </source>
</reference>
<comment type="caution">
    <text evidence="2">The sequence shown here is derived from an EMBL/GenBank/DDBJ whole genome shotgun (WGS) entry which is preliminary data.</text>
</comment>
<gene>
    <name evidence="2" type="ORF">B5E88_12145</name>
</gene>
<dbReference type="InterPro" id="IPR002631">
    <property type="entry name" value="Plasmid_rep_OBD"/>
</dbReference>
<accession>A0A1Y4QQC0</accession>